<evidence type="ECO:0000256" key="3">
    <source>
        <dbReference type="ARBA" id="ARBA00022801"/>
    </source>
</evidence>
<keyword evidence="4" id="KW-0460">Magnesium</keyword>
<dbReference type="InterPro" id="IPR011330">
    <property type="entry name" value="Glyco_hydro/deAcase_b/a-brl"/>
</dbReference>
<dbReference type="PANTHER" id="PTHR31609:SF1">
    <property type="entry name" value="CARBOHYDRATE DEACETYLASE"/>
    <property type="match status" value="1"/>
</dbReference>
<evidence type="ECO:0000313" key="6">
    <source>
        <dbReference type="EMBL" id="MBB6634106.1"/>
    </source>
</evidence>
<dbReference type="GO" id="GO:0016787">
    <property type="term" value="F:hydrolase activity"/>
    <property type="evidence" value="ECO:0007669"/>
    <property type="project" value="UniProtKB-KW"/>
</dbReference>
<proteinExistence type="predicted"/>
<comment type="cofactor">
    <cofactor evidence="1">
        <name>Mg(2+)</name>
        <dbReference type="ChEBI" id="CHEBI:18420"/>
    </cofactor>
</comment>
<dbReference type="Proteomes" id="UP000535838">
    <property type="component" value="Unassembled WGS sequence"/>
</dbReference>
<dbReference type="PANTHER" id="PTHR31609">
    <property type="entry name" value="YDJC DEACETYLASE FAMILY MEMBER"/>
    <property type="match status" value="1"/>
</dbReference>
<evidence type="ECO:0000256" key="2">
    <source>
        <dbReference type="ARBA" id="ARBA00022723"/>
    </source>
</evidence>
<name>A0A841SU31_9BACL</name>
<organism evidence="6 7">
    <name type="scientific">Cohnella thailandensis</name>
    <dbReference type="NCBI Taxonomy" id="557557"/>
    <lineage>
        <taxon>Bacteria</taxon>
        <taxon>Bacillati</taxon>
        <taxon>Bacillota</taxon>
        <taxon>Bacilli</taxon>
        <taxon>Bacillales</taxon>
        <taxon>Paenibacillaceae</taxon>
        <taxon>Cohnella</taxon>
    </lineage>
</organism>
<dbReference type="InterPro" id="IPR006879">
    <property type="entry name" value="YdjC-like"/>
</dbReference>
<keyword evidence="3" id="KW-0378">Hydrolase</keyword>
<dbReference type="SUPFAM" id="SSF88713">
    <property type="entry name" value="Glycoside hydrolase/deacetylase"/>
    <property type="match status" value="1"/>
</dbReference>
<protein>
    <submittedName>
        <fullName evidence="6">Polysaccharide deacetylase family protein</fullName>
    </submittedName>
</protein>
<dbReference type="EMBL" id="JACJVQ010000006">
    <property type="protein sequence ID" value="MBB6634106.1"/>
    <property type="molecule type" value="Genomic_DNA"/>
</dbReference>
<evidence type="ECO:0000256" key="5">
    <source>
        <dbReference type="ARBA" id="ARBA00023277"/>
    </source>
</evidence>
<dbReference type="GO" id="GO:0019213">
    <property type="term" value="F:deacetylase activity"/>
    <property type="evidence" value="ECO:0007669"/>
    <property type="project" value="TreeGrafter"/>
</dbReference>
<dbReference type="Gene3D" id="3.20.20.370">
    <property type="entry name" value="Glycoside hydrolase/deacetylase"/>
    <property type="match status" value="1"/>
</dbReference>
<dbReference type="Pfam" id="PF04794">
    <property type="entry name" value="YdjC"/>
    <property type="match status" value="1"/>
</dbReference>
<comment type="caution">
    <text evidence="6">The sequence shown here is derived from an EMBL/GenBank/DDBJ whole genome shotgun (WGS) entry which is preliminary data.</text>
</comment>
<gene>
    <name evidence="6" type="ORF">H7B67_08295</name>
</gene>
<sequence>MARKLILNCDDFGQSPAANEAIIHLLEERKVSSATIMAPAPGFEQAAAWARRKGADNVGLHLTFTSEYDAIRWPSLTGHPSLHDESGHMYHTVAEFERGADPKAVRLEIAAQFEAARKAGLSLSHADNHMGSLYGTATGRTYLPQAFWQCSRRGLPFRMFRRFYEKDAFMASIDNRDTRRALTQVVALADTLGVGLPDYLLSHPYHLEEGETYESFRAMMIAKLYDLPEGISETYIHPAAEDEELAKAVPSWAKRVWEYRLALDDDFGYALKDAAVELIDYRHVQRTRPRSRLKAAARLAKTLISP</sequence>
<evidence type="ECO:0000256" key="1">
    <source>
        <dbReference type="ARBA" id="ARBA00001946"/>
    </source>
</evidence>
<dbReference type="GO" id="GO:0046872">
    <property type="term" value="F:metal ion binding"/>
    <property type="evidence" value="ECO:0007669"/>
    <property type="project" value="UniProtKB-KW"/>
</dbReference>
<keyword evidence="2" id="KW-0479">Metal-binding</keyword>
<keyword evidence="5" id="KW-0119">Carbohydrate metabolism</keyword>
<dbReference type="CDD" id="cd10802">
    <property type="entry name" value="YdjC_TTHB029_like"/>
    <property type="match status" value="1"/>
</dbReference>
<accession>A0A841SU31</accession>
<reference evidence="6 7" key="1">
    <citation type="submission" date="2020-08" db="EMBL/GenBank/DDBJ databases">
        <title>Cohnella phylogeny.</title>
        <authorList>
            <person name="Dunlap C."/>
        </authorList>
    </citation>
    <scope>NUCLEOTIDE SEQUENCE [LARGE SCALE GENOMIC DNA]</scope>
    <source>
        <strain evidence="6 7">DSM 25241</strain>
    </source>
</reference>
<keyword evidence="7" id="KW-1185">Reference proteome</keyword>
<dbReference type="AlphaFoldDB" id="A0A841SU31"/>
<evidence type="ECO:0000313" key="7">
    <source>
        <dbReference type="Proteomes" id="UP000535838"/>
    </source>
</evidence>
<evidence type="ECO:0000256" key="4">
    <source>
        <dbReference type="ARBA" id="ARBA00022842"/>
    </source>
</evidence>
<dbReference type="RefSeq" id="WP_185119340.1">
    <property type="nucleotide sequence ID" value="NZ_JACJVQ010000006.1"/>
</dbReference>
<dbReference type="GO" id="GO:0005975">
    <property type="term" value="P:carbohydrate metabolic process"/>
    <property type="evidence" value="ECO:0007669"/>
    <property type="project" value="InterPro"/>
</dbReference>